<organism evidence="1 2">
    <name type="scientific">Paenibacillus plantiphilus</name>
    <dbReference type="NCBI Taxonomy" id="2905650"/>
    <lineage>
        <taxon>Bacteria</taxon>
        <taxon>Bacillati</taxon>
        <taxon>Bacillota</taxon>
        <taxon>Bacilli</taxon>
        <taxon>Bacillales</taxon>
        <taxon>Paenibacillaceae</taxon>
        <taxon>Paenibacillus</taxon>
    </lineage>
</organism>
<proteinExistence type="predicted"/>
<dbReference type="Proteomes" id="UP000838686">
    <property type="component" value="Unassembled WGS sequence"/>
</dbReference>
<name>A0ABN8GU73_9BACL</name>
<reference evidence="1" key="1">
    <citation type="submission" date="2022-01" db="EMBL/GenBank/DDBJ databases">
        <authorList>
            <person name="Criscuolo A."/>
        </authorList>
    </citation>
    <scope>NUCLEOTIDE SEQUENCE</scope>
    <source>
        <strain evidence="1">CIP111893</strain>
    </source>
</reference>
<keyword evidence="2" id="KW-1185">Reference proteome</keyword>
<gene>
    <name evidence="1" type="ORF">PAECIP111893_03877</name>
</gene>
<accession>A0ABN8GU73</accession>
<evidence type="ECO:0000313" key="1">
    <source>
        <dbReference type="EMBL" id="CAH1214959.1"/>
    </source>
</evidence>
<evidence type="ECO:0000313" key="2">
    <source>
        <dbReference type="Proteomes" id="UP000838686"/>
    </source>
</evidence>
<sequence length="88" mass="10319">MIVLLYMLERGPEHWAGSVTSREAALFFHNYFMDKEYRRRIDFEMGLGKSFEGDRKPHQMRIVGIIEIHLNKRGARFASPFCLSSIVL</sequence>
<protein>
    <submittedName>
        <fullName evidence="1">Uncharacterized protein</fullName>
    </submittedName>
</protein>
<comment type="caution">
    <text evidence="1">The sequence shown here is derived from an EMBL/GenBank/DDBJ whole genome shotgun (WGS) entry which is preliminary data.</text>
</comment>
<dbReference type="EMBL" id="CAKMMF010000023">
    <property type="protein sequence ID" value="CAH1214959.1"/>
    <property type="molecule type" value="Genomic_DNA"/>
</dbReference>